<feature type="domain" description="G" evidence="1">
    <location>
        <begin position="25"/>
        <end position="117"/>
    </location>
</feature>
<dbReference type="GO" id="GO:0005525">
    <property type="term" value="F:GTP binding"/>
    <property type="evidence" value="ECO:0007669"/>
    <property type="project" value="InterPro"/>
</dbReference>
<dbReference type="EMBL" id="MU004331">
    <property type="protein sequence ID" value="KAF2656932.1"/>
    <property type="molecule type" value="Genomic_DNA"/>
</dbReference>
<dbReference type="AlphaFoldDB" id="A0A6A6TBB4"/>
<name>A0A6A6TBB4_9PLEO</name>
<dbReference type="Pfam" id="PF01926">
    <property type="entry name" value="MMR_HSR1"/>
    <property type="match status" value="1"/>
</dbReference>
<proteinExistence type="predicted"/>
<reference evidence="2" key="1">
    <citation type="journal article" date="2020" name="Stud. Mycol.">
        <title>101 Dothideomycetes genomes: a test case for predicting lifestyles and emergence of pathogens.</title>
        <authorList>
            <person name="Haridas S."/>
            <person name="Albert R."/>
            <person name="Binder M."/>
            <person name="Bloem J."/>
            <person name="Labutti K."/>
            <person name="Salamov A."/>
            <person name="Andreopoulos B."/>
            <person name="Baker S."/>
            <person name="Barry K."/>
            <person name="Bills G."/>
            <person name="Bluhm B."/>
            <person name="Cannon C."/>
            <person name="Castanera R."/>
            <person name="Culley D."/>
            <person name="Daum C."/>
            <person name="Ezra D."/>
            <person name="Gonzalez J."/>
            <person name="Henrissat B."/>
            <person name="Kuo A."/>
            <person name="Liang C."/>
            <person name="Lipzen A."/>
            <person name="Lutzoni F."/>
            <person name="Magnuson J."/>
            <person name="Mondo S."/>
            <person name="Nolan M."/>
            <person name="Ohm R."/>
            <person name="Pangilinan J."/>
            <person name="Park H.-J."/>
            <person name="Ramirez L."/>
            <person name="Alfaro M."/>
            <person name="Sun H."/>
            <person name="Tritt A."/>
            <person name="Yoshinaga Y."/>
            <person name="Zwiers L.-H."/>
            <person name="Turgeon B."/>
            <person name="Goodwin S."/>
            <person name="Spatafora J."/>
            <person name="Crous P."/>
            <person name="Grigoriev I."/>
        </authorList>
    </citation>
    <scope>NUCLEOTIDE SEQUENCE</scope>
    <source>
        <strain evidence="2">CBS 122681</strain>
    </source>
</reference>
<keyword evidence="3" id="KW-1185">Reference proteome</keyword>
<dbReference type="CDD" id="cd00882">
    <property type="entry name" value="Ras_like_GTPase"/>
    <property type="match status" value="1"/>
</dbReference>
<evidence type="ECO:0000259" key="1">
    <source>
        <dbReference type="Pfam" id="PF01926"/>
    </source>
</evidence>
<gene>
    <name evidence="2" type="ORF">K491DRAFT_595970</name>
</gene>
<sequence>MTKPHVDLALRPSNADVSHQGSVLIAVMGITGVGKSTFIQHVTQDPTVGVGHNLTSFTRNIAEHKCVIDGKPVTLVDLPGFDDTDLPDASVFTMTTEWLRRTYAQNKKLNGILYLYNINDVRMRGSTRKNLLMFSDLCGDTFLQDAIFVTTFWSSNRDKNKRQSKNLDELVTSPEFWKTMMDLGACTEKFYPRNTERALDIIRRVMRQPPLATQVQIEMVDQQKDIHDTTAGTRINEDLQKAKIQFQQELSALEQKLTK</sequence>
<accession>A0A6A6TBB4</accession>
<dbReference type="Proteomes" id="UP000799324">
    <property type="component" value="Unassembled WGS sequence"/>
</dbReference>
<protein>
    <recommendedName>
        <fullName evidence="1">G domain-containing protein</fullName>
    </recommendedName>
</protein>
<dbReference type="InterPro" id="IPR006073">
    <property type="entry name" value="GTP-bd"/>
</dbReference>
<dbReference type="Gene3D" id="3.40.50.300">
    <property type="entry name" value="P-loop containing nucleotide triphosphate hydrolases"/>
    <property type="match status" value="1"/>
</dbReference>
<organism evidence="2 3">
    <name type="scientific">Lophiostoma macrostomum CBS 122681</name>
    <dbReference type="NCBI Taxonomy" id="1314788"/>
    <lineage>
        <taxon>Eukaryota</taxon>
        <taxon>Fungi</taxon>
        <taxon>Dikarya</taxon>
        <taxon>Ascomycota</taxon>
        <taxon>Pezizomycotina</taxon>
        <taxon>Dothideomycetes</taxon>
        <taxon>Pleosporomycetidae</taxon>
        <taxon>Pleosporales</taxon>
        <taxon>Lophiostomataceae</taxon>
        <taxon>Lophiostoma</taxon>
    </lineage>
</organism>
<evidence type="ECO:0000313" key="2">
    <source>
        <dbReference type="EMBL" id="KAF2656932.1"/>
    </source>
</evidence>
<evidence type="ECO:0000313" key="3">
    <source>
        <dbReference type="Proteomes" id="UP000799324"/>
    </source>
</evidence>
<dbReference type="OrthoDB" id="8954335at2759"/>
<feature type="non-terminal residue" evidence="2">
    <location>
        <position position="259"/>
    </location>
</feature>
<dbReference type="SUPFAM" id="SSF52540">
    <property type="entry name" value="P-loop containing nucleoside triphosphate hydrolases"/>
    <property type="match status" value="1"/>
</dbReference>
<dbReference type="InterPro" id="IPR027417">
    <property type="entry name" value="P-loop_NTPase"/>
</dbReference>